<feature type="region of interest" description="Disordered" evidence="5">
    <location>
        <begin position="1192"/>
        <end position="1307"/>
    </location>
</feature>
<feature type="region of interest" description="Disordered" evidence="5">
    <location>
        <begin position="676"/>
        <end position="738"/>
    </location>
</feature>
<dbReference type="SMART" id="SM00847">
    <property type="entry name" value="HA2"/>
    <property type="match status" value="1"/>
</dbReference>
<evidence type="ECO:0000313" key="9">
    <source>
        <dbReference type="Proteomes" id="UP000471672"/>
    </source>
</evidence>
<dbReference type="InterPro" id="IPR048333">
    <property type="entry name" value="HA2_WH"/>
</dbReference>
<keyword evidence="4" id="KW-0067">ATP-binding</keyword>
<keyword evidence="3 8" id="KW-0347">Helicase</keyword>
<dbReference type="SMART" id="SM00487">
    <property type="entry name" value="DEXDc"/>
    <property type="match status" value="1"/>
</dbReference>
<dbReference type="InterPro" id="IPR007502">
    <property type="entry name" value="Helicase-assoc_dom"/>
</dbReference>
<evidence type="ECO:0000256" key="5">
    <source>
        <dbReference type="SAM" id="MobiDB-lite"/>
    </source>
</evidence>
<dbReference type="EMBL" id="JAAFAN010000022">
    <property type="protein sequence ID" value="NDO89466.1"/>
    <property type="molecule type" value="Genomic_DNA"/>
</dbReference>
<dbReference type="NCBIfam" id="TIGR01967">
    <property type="entry name" value="DEAH_box_HrpA"/>
    <property type="match status" value="1"/>
</dbReference>
<dbReference type="InterPro" id="IPR024590">
    <property type="entry name" value="HrpA_C"/>
</dbReference>
<comment type="caution">
    <text evidence="8">The sequence shown here is derived from an EMBL/GenBank/DDBJ whole genome shotgun (WGS) entry which is preliminary data.</text>
</comment>
<accession>A0ABX0BEK5</accession>
<dbReference type="PANTHER" id="PTHR18934:SF99">
    <property type="entry name" value="ATP-DEPENDENT RNA HELICASE DHX37-RELATED"/>
    <property type="match status" value="1"/>
</dbReference>
<dbReference type="Gene3D" id="3.40.50.300">
    <property type="entry name" value="P-loop containing nucleotide triphosphate hydrolases"/>
    <property type="match status" value="2"/>
</dbReference>
<dbReference type="InterPro" id="IPR003593">
    <property type="entry name" value="AAA+_ATPase"/>
</dbReference>
<feature type="compositionally biased region" description="Basic and acidic residues" evidence="5">
    <location>
        <begin position="14"/>
        <end position="27"/>
    </location>
</feature>
<dbReference type="RefSeq" id="WP_162289612.1">
    <property type="nucleotide sequence ID" value="NZ_JAAFAN010000022.1"/>
</dbReference>
<dbReference type="PANTHER" id="PTHR18934">
    <property type="entry name" value="ATP-DEPENDENT RNA HELICASE"/>
    <property type="match status" value="1"/>
</dbReference>
<dbReference type="EC" id="3.6.4.13" evidence="8"/>
<feature type="compositionally biased region" description="Low complexity" evidence="5">
    <location>
        <begin position="1243"/>
        <end position="1257"/>
    </location>
</feature>
<dbReference type="CDD" id="cd18791">
    <property type="entry name" value="SF2_C_RHA"/>
    <property type="match status" value="1"/>
</dbReference>
<protein>
    <submittedName>
        <fullName evidence="8">ATP-dependent RNA helicase HrpA</fullName>
        <ecNumber evidence="8">3.6.4.13</ecNumber>
    </submittedName>
</protein>
<dbReference type="Pfam" id="PF04408">
    <property type="entry name" value="WHD_HA2"/>
    <property type="match status" value="1"/>
</dbReference>
<dbReference type="InterPro" id="IPR011545">
    <property type="entry name" value="DEAD/DEAH_box_helicase_dom"/>
</dbReference>
<evidence type="ECO:0000256" key="1">
    <source>
        <dbReference type="ARBA" id="ARBA00022741"/>
    </source>
</evidence>
<evidence type="ECO:0000256" key="4">
    <source>
        <dbReference type="ARBA" id="ARBA00022840"/>
    </source>
</evidence>
<reference evidence="8 9" key="1">
    <citation type="journal article" date="2021" name="Arch. Microbiol.">
        <title>Cellulosimicrobium fucosivorans sp. nov., isolated from San Elijo Lagoon, contains a fucose metabolic pathway linked to carotenoid production.</title>
        <authorList>
            <person name="Aviles F.A."/>
            <person name="Kyndt J.A."/>
        </authorList>
    </citation>
    <scope>NUCLEOTIDE SEQUENCE [LARGE SCALE GENOMIC DNA]</scope>
    <source>
        <strain evidence="8 9">SE3</strain>
    </source>
</reference>
<dbReference type="SUPFAM" id="SSF52540">
    <property type="entry name" value="P-loop containing nucleoside triphosphate hydrolases"/>
    <property type="match status" value="1"/>
</dbReference>
<keyword evidence="9" id="KW-1185">Reference proteome</keyword>
<dbReference type="PROSITE" id="PS51192">
    <property type="entry name" value="HELICASE_ATP_BIND_1"/>
    <property type="match status" value="1"/>
</dbReference>
<feature type="region of interest" description="Disordered" evidence="5">
    <location>
        <begin position="1"/>
        <end position="86"/>
    </location>
</feature>
<dbReference type="InterPro" id="IPR011709">
    <property type="entry name" value="DEAD-box_helicase_OB_fold"/>
</dbReference>
<feature type="compositionally biased region" description="Low complexity" evidence="5">
    <location>
        <begin position="63"/>
        <end position="83"/>
    </location>
</feature>
<proteinExistence type="predicted"/>
<feature type="compositionally biased region" description="Polar residues" evidence="5">
    <location>
        <begin position="1231"/>
        <end position="1241"/>
    </location>
</feature>
<dbReference type="SMART" id="SM00490">
    <property type="entry name" value="HELICc"/>
    <property type="match status" value="1"/>
</dbReference>
<feature type="compositionally biased region" description="Low complexity" evidence="5">
    <location>
        <begin position="43"/>
        <end position="55"/>
    </location>
</feature>
<dbReference type="Pfam" id="PF21010">
    <property type="entry name" value="HA2_C"/>
    <property type="match status" value="1"/>
</dbReference>
<dbReference type="Gene3D" id="1.20.120.1080">
    <property type="match status" value="1"/>
</dbReference>
<dbReference type="InterPro" id="IPR001650">
    <property type="entry name" value="Helicase_C-like"/>
</dbReference>
<dbReference type="Pfam" id="PF11898">
    <property type="entry name" value="DUF3418"/>
    <property type="match status" value="2"/>
</dbReference>
<name>A0ABX0BEK5_9MICO</name>
<keyword evidence="1" id="KW-0547">Nucleotide-binding</keyword>
<evidence type="ECO:0000259" key="6">
    <source>
        <dbReference type="PROSITE" id="PS51192"/>
    </source>
</evidence>
<gene>
    <name evidence="8" type="primary">hrpA</name>
    <name evidence="8" type="ORF">GYH36_08320</name>
</gene>
<dbReference type="Pfam" id="PF07717">
    <property type="entry name" value="OB_NTP_bind"/>
    <property type="match status" value="1"/>
</dbReference>
<dbReference type="GO" id="GO:0016787">
    <property type="term" value="F:hydrolase activity"/>
    <property type="evidence" value="ECO:0007669"/>
    <property type="project" value="UniProtKB-KW"/>
</dbReference>
<feature type="compositionally biased region" description="Basic residues" evidence="5">
    <location>
        <begin position="28"/>
        <end position="37"/>
    </location>
</feature>
<dbReference type="Pfam" id="PF00270">
    <property type="entry name" value="DEAD"/>
    <property type="match status" value="1"/>
</dbReference>
<dbReference type="InterPro" id="IPR010222">
    <property type="entry name" value="RNA_helicase_HrpA"/>
</dbReference>
<feature type="domain" description="Helicase ATP-binding" evidence="6">
    <location>
        <begin position="106"/>
        <end position="269"/>
    </location>
</feature>
<evidence type="ECO:0000256" key="3">
    <source>
        <dbReference type="ARBA" id="ARBA00022806"/>
    </source>
</evidence>
<evidence type="ECO:0000313" key="8">
    <source>
        <dbReference type="EMBL" id="NDO89466.1"/>
    </source>
</evidence>
<organism evidence="8 9">
    <name type="scientific">Cellulosimicrobium composti</name>
    <dbReference type="NCBI Taxonomy" id="2672572"/>
    <lineage>
        <taxon>Bacteria</taxon>
        <taxon>Bacillati</taxon>
        <taxon>Actinomycetota</taxon>
        <taxon>Actinomycetes</taxon>
        <taxon>Micrococcales</taxon>
        <taxon>Promicromonosporaceae</taxon>
        <taxon>Cellulosimicrobium</taxon>
    </lineage>
</organism>
<dbReference type="InterPro" id="IPR014001">
    <property type="entry name" value="Helicase_ATP-bd"/>
</dbReference>
<dbReference type="SMART" id="SM00382">
    <property type="entry name" value="AAA"/>
    <property type="match status" value="1"/>
</dbReference>
<keyword evidence="2 8" id="KW-0378">Hydrolase</keyword>
<evidence type="ECO:0000259" key="7">
    <source>
        <dbReference type="PROSITE" id="PS51194"/>
    </source>
</evidence>
<sequence length="1620" mass="174938">MSTEPAANQPDARPPQRDGAPEGTPREGRRRGNRRGRGRGDRTASGTSAGGASAPRRGRGERASSGARQVSRAQLERAAQARETVTVPPITYPEQLPVSARRADIAAAIRDHQVVIVAGETGSGKTTQLPKIALELGRGRTGQVGHTQPRRIAARTVAERIAEELGTELGGVVGYQVRFTDTSSEDTLVKVMTDGILLAQIQRDPELLAYDTIIVDEAHERSLNIDFLLGYLARLLPRRPDLKLIITSATIDSERFAQHFSPAHLAQLGGAPDYVVDALPDAAPVVEVSGRTYPVEIRYRPLSPDVDPGSGKAKGRAGAEEKDLVTGIVDACDELMREGPGDILVFLSGEREIHDAADALTGHLKDRVTDPKHPQRVEILPLYARLSSAEQHRVFQAHSSRRIVLATNVAETSLTVPGIHYVVDPGTARISRYSKATKVQRLPIEPVSQASANQRSGRSGRVADGIAVRLYSEDDFLSRPEFTEPEILRTSLASVLLQMISVGVVETPDEVARFPFVEPPDTRAVRDGVQLLTELGALATSDGVTRLTEVGRVLAQLPMDPRLARMIWEGSRLGVAREVAIIAAVMSIQDPRERPAEVRAQADQAHARFTDPHSDFLTYLNVWEYVREQQHELSSSAFRRLCKAEYLNFLRIREWQDVVAQLREMSKPLGIDMSYKPRTRGVAGDDARRGPGRAAAAPEDAKGVAGLAGATRGTSGADGSPSTSGAAAADPTTAPDSQAYKRAWDGDTIHKALLSGLLSQIGMQDTGEVKASSVAHLKGEARAKALRRAQKQARNEYTGARGARFAIFPGSPLSKKPPAWIMAGELVETSRLWARDVARIQPEWAEDLAGDLARRTYSEPHWSTKRGAAIATEKVLLYGVPIVADRKVLYAKVDPEAAREMFVRHALVQGEWTTHHRFFHENRRLLEEAEELEARSRQRGLVVDDDVLFDFYDERVPDDVVSAAHFDRWWKTARRRDPDLLTFTLEQLVPDAEQIDTSQFPETWPQGELTLPLTYQFQPGTEADGVTVHVPISVLNRVVPDGFDWMVPGLLDELATATIRSLPKPVRVQLVPAPDVARDVVAWLREHTPAWEDMARAGDMAEPFHVAFTRAVRALRDVVIPDDAWGPEQEARLPAHLRMTFRVEDPRGRGGSVVLDESKDLLALQRRLAAQNQAAVRAAVKGAVGAALREAESRSGEGAAAGARTPSAPLVPHGAPASPATSFASDGRPSPSASGSPTRRGQGTASDGAGSPTAAGSPGRGAGRAGAASSDAQGVEAARGHGRSTARGDGAASPSTDGAPPADPTTGALVAEQTGLTTWPDVPGGAIPATVSTDLGGGVVVRGFPAVVEEQDAMGKPSVALRVLADATAQAREHARGVRRLLLSETALQTGRITSRWNGTQSLTLAASPYRNTDALVADLQLAAVIALTSGGSGPYGNQPDAAAIRDAERYAAAREFVRSHLEDQVHQVVGHVVAALTASRNLDAEIRASNSLALLNTLTDLREQAAGLIHDGFVSQTPPRRLPHLTRYLRAASYRLEKAQTNPNRDAELAWRVHDVEEAYQRARAAYAQGPADPLRAADLAEVRWLLEELRVSLFAQQLGTDGPVSEKRIRKLLTPDGW</sequence>
<dbReference type="Pfam" id="PF00271">
    <property type="entry name" value="Helicase_C"/>
    <property type="match status" value="1"/>
</dbReference>
<feature type="domain" description="Helicase C-terminal" evidence="7">
    <location>
        <begin position="327"/>
        <end position="503"/>
    </location>
</feature>
<feature type="compositionally biased region" description="Low complexity" evidence="5">
    <location>
        <begin position="713"/>
        <end position="737"/>
    </location>
</feature>
<dbReference type="PROSITE" id="PS51194">
    <property type="entry name" value="HELICASE_CTER"/>
    <property type="match status" value="1"/>
</dbReference>
<evidence type="ECO:0000256" key="2">
    <source>
        <dbReference type="ARBA" id="ARBA00022801"/>
    </source>
</evidence>
<dbReference type="GO" id="GO:0003724">
    <property type="term" value="F:RNA helicase activity"/>
    <property type="evidence" value="ECO:0007669"/>
    <property type="project" value="UniProtKB-EC"/>
</dbReference>
<dbReference type="InterPro" id="IPR027417">
    <property type="entry name" value="P-loop_NTPase"/>
</dbReference>
<dbReference type="Proteomes" id="UP000471672">
    <property type="component" value="Unassembled WGS sequence"/>
</dbReference>